<evidence type="ECO:0000313" key="2">
    <source>
        <dbReference type="EMBL" id="CZT10017.1"/>
    </source>
</evidence>
<dbReference type="AlphaFoldDB" id="A0A1E1LHM0"/>
<dbReference type="Proteomes" id="UP000178129">
    <property type="component" value="Unassembled WGS sequence"/>
</dbReference>
<dbReference type="EMBL" id="FJUW01000053">
    <property type="protein sequence ID" value="CZT10017.1"/>
    <property type="molecule type" value="Genomic_DNA"/>
</dbReference>
<dbReference type="InterPro" id="IPR037119">
    <property type="entry name" value="Haem_oxidase_HugZ-like_sf"/>
</dbReference>
<dbReference type="Gene3D" id="3.20.180.10">
    <property type="entry name" value="PNP-oxidase-like"/>
    <property type="match status" value="1"/>
</dbReference>
<gene>
    <name evidence="2" type="ORF">RCO7_03187</name>
</gene>
<accession>A0A1E1LHM0</accession>
<evidence type="ECO:0000313" key="3">
    <source>
        <dbReference type="Proteomes" id="UP000178129"/>
    </source>
</evidence>
<dbReference type="InterPro" id="IPR019595">
    <property type="entry name" value="DUF2470"/>
</dbReference>
<reference evidence="3" key="1">
    <citation type="submission" date="2016-03" db="EMBL/GenBank/DDBJ databases">
        <authorList>
            <person name="Ploux O."/>
        </authorList>
    </citation>
    <scope>NUCLEOTIDE SEQUENCE [LARGE SCALE GENOMIC DNA]</scope>
    <source>
        <strain evidence="3">UK7</strain>
    </source>
</reference>
<proteinExistence type="predicted"/>
<dbReference type="Pfam" id="PF10615">
    <property type="entry name" value="DUF2470"/>
    <property type="match status" value="1"/>
</dbReference>
<dbReference type="InParanoid" id="A0A1E1LHM0"/>
<keyword evidence="3" id="KW-1185">Reference proteome</keyword>
<dbReference type="PANTHER" id="PTHR37783">
    <property type="entry name" value="MEMBRANE PROTEIN, PUTATIVE (AFU_ORTHOLOGUE AFUA_1G04315)-RELATED"/>
    <property type="match status" value="1"/>
</dbReference>
<evidence type="ECO:0000259" key="1">
    <source>
        <dbReference type="Pfam" id="PF10615"/>
    </source>
</evidence>
<protein>
    <recommendedName>
        <fullName evidence="1">DUF2470 domain-containing protein</fullName>
    </recommendedName>
</protein>
<comment type="caution">
    <text evidence="2">The sequence shown here is derived from an EMBL/GenBank/DDBJ whole genome shotgun (WGS) entry which is preliminary data.</text>
</comment>
<name>A0A1E1LHM0_9HELO</name>
<feature type="domain" description="DUF2470" evidence="1">
    <location>
        <begin position="11"/>
        <end position="85"/>
    </location>
</feature>
<organism evidence="2 3">
    <name type="scientific">Rhynchosporium graminicola</name>
    <dbReference type="NCBI Taxonomy" id="2792576"/>
    <lineage>
        <taxon>Eukaryota</taxon>
        <taxon>Fungi</taxon>
        <taxon>Dikarya</taxon>
        <taxon>Ascomycota</taxon>
        <taxon>Pezizomycotina</taxon>
        <taxon>Leotiomycetes</taxon>
        <taxon>Helotiales</taxon>
        <taxon>Ploettnerulaceae</taxon>
        <taxon>Rhynchosporium</taxon>
    </lineage>
</organism>
<dbReference type="PANTHER" id="PTHR37783:SF1">
    <property type="entry name" value="MEMBRANE PROTEIN, PUTATIVE (AFU_ORTHOLOGUE AFUA_1G04315)-RELATED"/>
    <property type="match status" value="1"/>
</dbReference>
<sequence>MADTPQIEAAQARIIKHMNADHADSLSLYLQHFHKLSPRTADGAGISSISLSSMTLRTTNGNSYKIPFNPAMRSFSEARQRSVELDREARNGLGLSTIQITEYEPPRQPAQVILFGVLSFTWLAIIFQRQIVPGSLAHDVVAAVFPGGAEMFVSIVRKLTVPFVGIHVVESVLFDRLKLSKHGVKRGSGLWWMWIGSTLIEGFGCFKRINETIDRKMKELEKAKH</sequence>